<reference evidence="3" key="1">
    <citation type="submission" date="2021-03" db="EMBL/GenBank/DDBJ databases">
        <title>Comparative genomics and phylogenomic investigation of the class Geoglossomycetes provide insights into ecological specialization and systematics.</title>
        <authorList>
            <person name="Melie T."/>
            <person name="Pirro S."/>
            <person name="Miller A.N."/>
            <person name="Quandt A."/>
        </authorList>
    </citation>
    <scope>NUCLEOTIDE SEQUENCE</scope>
    <source>
        <strain evidence="3">CAQ_001_2017</strain>
    </source>
</reference>
<keyword evidence="4" id="KW-1185">Reference proteome</keyword>
<protein>
    <submittedName>
        <fullName evidence="3">Uncharacterized protein</fullName>
    </submittedName>
</protein>
<accession>A0A9P8L9C2</accession>
<feature type="signal peptide" evidence="2">
    <location>
        <begin position="1"/>
        <end position="22"/>
    </location>
</feature>
<evidence type="ECO:0000256" key="1">
    <source>
        <dbReference type="SAM" id="MobiDB-lite"/>
    </source>
</evidence>
<dbReference type="EMBL" id="JAGHQM010001000">
    <property type="protein sequence ID" value="KAH0556823.1"/>
    <property type="molecule type" value="Genomic_DNA"/>
</dbReference>
<feature type="region of interest" description="Disordered" evidence="1">
    <location>
        <begin position="19"/>
        <end position="38"/>
    </location>
</feature>
<organism evidence="3 4">
    <name type="scientific">Trichoglossum hirsutum</name>
    <dbReference type="NCBI Taxonomy" id="265104"/>
    <lineage>
        <taxon>Eukaryota</taxon>
        <taxon>Fungi</taxon>
        <taxon>Dikarya</taxon>
        <taxon>Ascomycota</taxon>
        <taxon>Pezizomycotina</taxon>
        <taxon>Geoglossomycetes</taxon>
        <taxon>Geoglossales</taxon>
        <taxon>Geoglossaceae</taxon>
        <taxon>Trichoglossum</taxon>
    </lineage>
</organism>
<dbReference type="Proteomes" id="UP000750711">
    <property type="component" value="Unassembled WGS sequence"/>
</dbReference>
<proteinExistence type="predicted"/>
<gene>
    <name evidence="3" type="ORF">GP486_005387</name>
</gene>
<sequence>MKYLGLAILHAALVASAPQGTATSSGGSGTSPTNPPIFANTRREVHNCDTDWMKAIEAQAWADAKALAVEGNDWVPGSLYQPIMDMYMGKDSVNDPYKSTIKKGLQGEVDAHSPNTIFPESVISVYCGDAKPINGVRRNICVKTRNGKTVKPFAAAWVDRGVFWNNYYIVLCPRFFAEKDSLYHTLAKMNTGAIAKTNASSYKYTWGHVSNLLAWGGIHVFAELIAM</sequence>
<feature type="chain" id="PRO_5040407539" evidence="2">
    <location>
        <begin position="23"/>
        <end position="227"/>
    </location>
</feature>
<dbReference type="AlphaFoldDB" id="A0A9P8L9C2"/>
<comment type="caution">
    <text evidence="3">The sequence shown here is derived from an EMBL/GenBank/DDBJ whole genome shotgun (WGS) entry which is preliminary data.</text>
</comment>
<keyword evidence="2" id="KW-0732">Signal</keyword>
<evidence type="ECO:0000313" key="3">
    <source>
        <dbReference type="EMBL" id="KAH0556823.1"/>
    </source>
</evidence>
<name>A0A9P8L9C2_9PEZI</name>
<evidence type="ECO:0000313" key="4">
    <source>
        <dbReference type="Proteomes" id="UP000750711"/>
    </source>
</evidence>
<evidence type="ECO:0000256" key="2">
    <source>
        <dbReference type="SAM" id="SignalP"/>
    </source>
</evidence>